<dbReference type="EMBL" id="WTYM01000046">
    <property type="protein sequence ID" value="MXO60210.1"/>
    <property type="molecule type" value="Genomic_DNA"/>
</dbReference>
<organism evidence="2 3">
    <name type="scientific">Croceibacterium salegens</name>
    <dbReference type="NCBI Taxonomy" id="1737568"/>
    <lineage>
        <taxon>Bacteria</taxon>
        <taxon>Pseudomonadati</taxon>
        <taxon>Pseudomonadota</taxon>
        <taxon>Alphaproteobacteria</taxon>
        <taxon>Sphingomonadales</taxon>
        <taxon>Erythrobacteraceae</taxon>
        <taxon>Croceibacterium</taxon>
    </lineage>
</organism>
<comment type="caution">
    <text evidence="2">The sequence shown here is derived from an EMBL/GenBank/DDBJ whole genome shotgun (WGS) entry which is preliminary data.</text>
</comment>
<protein>
    <submittedName>
        <fullName evidence="2">Uncharacterized protein</fullName>
    </submittedName>
</protein>
<name>A0A6I4SYI7_9SPHN</name>
<gene>
    <name evidence="2" type="ORF">GRI89_11735</name>
</gene>
<evidence type="ECO:0000313" key="3">
    <source>
        <dbReference type="Proteomes" id="UP000433652"/>
    </source>
</evidence>
<dbReference type="RefSeq" id="WP_159795649.1">
    <property type="nucleotide sequence ID" value="NZ_WTYM01000046.1"/>
</dbReference>
<keyword evidence="3" id="KW-1185">Reference proteome</keyword>
<evidence type="ECO:0000256" key="1">
    <source>
        <dbReference type="SAM" id="MobiDB-lite"/>
    </source>
</evidence>
<reference evidence="2 3" key="1">
    <citation type="submission" date="2019-12" db="EMBL/GenBank/DDBJ databases">
        <title>Genomic-based taxomic classification of the family Erythrobacteraceae.</title>
        <authorList>
            <person name="Xu L."/>
        </authorList>
    </citation>
    <scope>NUCLEOTIDE SEQUENCE [LARGE SCALE GENOMIC DNA]</scope>
    <source>
        <strain evidence="2 3">MCCC 1K01500</strain>
    </source>
</reference>
<dbReference type="Proteomes" id="UP000433652">
    <property type="component" value="Unassembled WGS sequence"/>
</dbReference>
<feature type="compositionally biased region" description="Polar residues" evidence="1">
    <location>
        <begin position="144"/>
        <end position="155"/>
    </location>
</feature>
<evidence type="ECO:0000313" key="2">
    <source>
        <dbReference type="EMBL" id="MXO60210.1"/>
    </source>
</evidence>
<dbReference type="AlphaFoldDB" id="A0A6I4SYI7"/>
<accession>A0A6I4SYI7</accession>
<feature type="region of interest" description="Disordered" evidence="1">
    <location>
        <begin position="133"/>
        <end position="155"/>
    </location>
</feature>
<proteinExistence type="predicted"/>
<dbReference type="OrthoDB" id="7506787at2"/>
<sequence>MSVENFDHSCDRLSAIVDKALYDRLAWERNVGPKLERLVGLLKGAFAAREEFELSEEGATRDIKRYVIKVHGNRVLAVSVTIHNGQAVMAGGEIERSRFAVAHVEPITADPDAIDEEWMARALQSIFARVNPRNTGGEEAADNQAYNQHPQAASE</sequence>